<protein>
    <submittedName>
        <fullName evidence="1">Glucokinase</fullName>
        <ecNumber evidence="1">2.7.1.2</ecNumber>
    </submittedName>
</protein>
<dbReference type="InterPro" id="IPR000600">
    <property type="entry name" value="ROK"/>
</dbReference>
<accession>A0ABU0M9Y0</accession>
<keyword evidence="1" id="KW-0808">Transferase</keyword>
<organism evidence="1 2">
    <name type="scientific">Kaistia geumhonensis</name>
    <dbReference type="NCBI Taxonomy" id="410839"/>
    <lineage>
        <taxon>Bacteria</taxon>
        <taxon>Pseudomonadati</taxon>
        <taxon>Pseudomonadota</taxon>
        <taxon>Alphaproteobacteria</taxon>
        <taxon>Hyphomicrobiales</taxon>
        <taxon>Kaistiaceae</taxon>
        <taxon>Kaistia</taxon>
    </lineage>
</organism>
<dbReference type="RefSeq" id="WP_266282782.1">
    <property type="nucleotide sequence ID" value="NZ_JAPKNF010000002.1"/>
</dbReference>
<dbReference type="EC" id="2.7.1.2" evidence="1"/>
<dbReference type="Gene3D" id="3.30.420.40">
    <property type="match status" value="2"/>
</dbReference>
<keyword evidence="2" id="KW-1185">Reference proteome</keyword>
<name>A0ABU0M9Y0_9HYPH</name>
<evidence type="ECO:0000313" key="1">
    <source>
        <dbReference type="EMBL" id="MDQ0517767.1"/>
    </source>
</evidence>
<dbReference type="Pfam" id="PF00480">
    <property type="entry name" value="ROK"/>
    <property type="match status" value="1"/>
</dbReference>
<dbReference type="SUPFAM" id="SSF53067">
    <property type="entry name" value="Actin-like ATPase domain"/>
    <property type="match status" value="1"/>
</dbReference>
<reference evidence="1 2" key="1">
    <citation type="submission" date="2023-07" db="EMBL/GenBank/DDBJ databases">
        <title>Genomic Encyclopedia of Type Strains, Phase IV (KMG-IV): sequencing the most valuable type-strain genomes for metagenomic binning, comparative biology and taxonomic classification.</title>
        <authorList>
            <person name="Goeker M."/>
        </authorList>
    </citation>
    <scope>NUCLEOTIDE SEQUENCE [LARGE SCALE GENOMIC DNA]</scope>
    <source>
        <strain evidence="1 2">B1-1</strain>
    </source>
</reference>
<dbReference type="GO" id="GO:0004340">
    <property type="term" value="F:glucokinase activity"/>
    <property type="evidence" value="ECO:0007669"/>
    <property type="project" value="UniProtKB-EC"/>
</dbReference>
<evidence type="ECO:0000313" key="2">
    <source>
        <dbReference type="Proteomes" id="UP001223743"/>
    </source>
</evidence>
<sequence length="292" mass="28862">MSRILAIDLGGTHYRAATAFTSDPSLVATLETGPAPRDRATFLALVERLLAETQADRLGLGVPGLARGTLCRWVPNLPWLDGLDLSVALPAVTVGLGNDAQFALLAEAKAGAALGAGDALLVAIGTGIGSAVLAGGRIIAGAGGGACSFGWAAADLEDPGEDVSGWLERHASGRALDAAARSIGLQAGEELIAAARGGDARALAALDAPAAALGTALAGAVGLLDPAVVILAGGVARALDMLGPKISAALDRQLPPHLRGVPLRAAHFGSSAGLVGAAFAGAAGSDWRSMND</sequence>
<dbReference type="Proteomes" id="UP001223743">
    <property type="component" value="Unassembled WGS sequence"/>
</dbReference>
<proteinExistence type="predicted"/>
<dbReference type="InterPro" id="IPR043129">
    <property type="entry name" value="ATPase_NBD"/>
</dbReference>
<dbReference type="PANTHER" id="PTHR18964:SF173">
    <property type="entry name" value="GLUCOKINASE"/>
    <property type="match status" value="1"/>
</dbReference>
<gene>
    <name evidence="1" type="ORF">QO015_003380</name>
</gene>
<dbReference type="PANTHER" id="PTHR18964">
    <property type="entry name" value="ROK (REPRESSOR, ORF, KINASE) FAMILY"/>
    <property type="match status" value="1"/>
</dbReference>
<comment type="caution">
    <text evidence="1">The sequence shown here is derived from an EMBL/GenBank/DDBJ whole genome shotgun (WGS) entry which is preliminary data.</text>
</comment>
<dbReference type="EMBL" id="JAUSWJ010000001">
    <property type="protein sequence ID" value="MDQ0517767.1"/>
    <property type="molecule type" value="Genomic_DNA"/>
</dbReference>